<dbReference type="NCBIfam" id="NF006914">
    <property type="entry name" value="PRK09404.1"/>
    <property type="match status" value="1"/>
</dbReference>
<feature type="domain" description="Transketolase-like pyrimidine-binding" evidence="7">
    <location>
        <begin position="592"/>
        <end position="788"/>
    </location>
</feature>
<evidence type="ECO:0000313" key="9">
    <source>
        <dbReference type="Proteomes" id="UP001258181"/>
    </source>
</evidence>
<comment type="cofactor">
    <cofactor evidence="1 6">
        <name>thiamine diphosphate</name>
        <dbReference type="ChEBI" id="CHEBI:58937"/>
    </cofactor>
</comment>
<dbReference type="SUPFAM" id="SSF52518">
    <property type="entry name" value="Thiamin diphosphate-binding fold (THDP-binding)"/>
    <property type="match status" value="2"/>
</dbReference>
<comment type="caution">
    <text evidence="8">The sequence shown here is derived from an EMBL/GenBank/DDBJ whole genome shotgun (WGS) entry which is preliminary data.</text>
</comment>
<dbReference type="GO" id="GO:0004591">
    <property type="term" value="F:oxoglutarate dehydrogenase (succinyl-transferring) activity"/>
    <property type="evidence" value="ECO:0007669"/>
    <property type="project" value="UniProtKB-EC"/>
</dbReference>
<reference evidence="8 9" key="1">
    <citation type="submission" date="2023-07" db="EMBL/GenBank/DDBJ databases">
        <title>Sorghum-associated microbial communities from plants grown in Nebraska, USA.</title>
        <authorList>
            <person name="Schachtman D."/>
        </authorList>
    </citation>
    <scope>NUCLEOTIDE SEQUENCE [LARGE SCALE GENOMIC DNA]</scope>
    <source>
        <strain evidence="8 9">BE211</strain>
    </source>
</reference>
<dbReference type="HAMAP" id="MF_01169">
    <property type="entry name" value="SucA_OdhA"/>
    <property type="match status" value="1"/>
</dbReference>
<name>A0ABU1TYV7_9BACL</name>
<evidence type="ECO:0000256" key="3">
    <source>
        <dbReference type="ARBA" id="ARBA00023052"/>
    </source>
</evidence>
<dbReference type="Proteomes" id="UP001258181">
    <property type="component" value="Unassembled WGS sequence"/>
</dbReference>
<evidence type="ECO:0000256" key="5">
    <source>
        <dbReference type="ARBA" id="ARBA00051911"/>
    </source>
</evidence>
<comment type="function">
    <text evidence="6">E1 component of the 2-oxoglutarate dehydrogenase (OGDH) complex which catalyzes the decarboxylation of 2-oxoglutarate, the first step in the conversion of 2-oxoglutarate to succinyl-CoA and CO(2).</text>
</comment>
<evidence type="ECO:0000256" key="2">
    <source>
        <dbReference type="ARBA" id="ARBA00023002"/>
    </source>
</evidence>
<proteinExistence type="inferred from homology"/>
<dbReference type="Gene3D" id="3.40.50.12470">
    <property type="match status" value="1"/>
</dbReference>
<dbReference type="InterPro" id="IPR032106">
    <property type="entry name" value="2-oxogl_dehyd_N"/>
</dbReference>
<gene>
    <name evidence="6" type="primary">odhA</name>
    <name evidence="8" type="ORF">J2X07_001327</name>
</gene>
<evidence type="ECO:0000259" key="7">
    <source>
        <dbReference type="SMART" id="SM00861"/>
    </source>
</evidence>
<dbReference type="InterPro" id="IPR001017">
    <property type="entry name" value="DH_E1"/>
</dbReference>
<organism evidence="8 9">
    <name type="scientific">Fictibacillus barbaricus</name>
    <dbReference type="NCBI Taxonomy" id="182136"/>
    <lineage>
        <taxon>Bacteria</taxon>
        <taxon>Bacillati</taxon>
        <taxon>Bacillota</taxon>
        <taxon>Bacilli</taxon>
        <taxon>Bacillales</taxon>
        <taxon>Fictibacillaceae</taxon>
        <taxon>Fictibacillus</taxon>
    </lineage>
</organism>
<dbReference type="CDD" id="cd02016">
    <property type="entry name" value="TPP_E1_OGDC_like"/>
    <property type="match status" value="1"/>
</dbReference>
<sequence length="951" mass="107540">MSHQRSKSENPWQGLNGPNLAYVLELYDQYRVDPESVDSSFKEKFDAWGAPSEGSAQEPAVQNLDGMNLEKLAAAYKLAENIRTYGHLAANVYPVGEFPKDTHHIDPKEFDLTIEDLKAIPPSFIWKEAPSTVNNGWEAIQLLQEVYTKNISYEFSHVHETEERQWLNTMVETSQHYPDFSADEKKELLYRLSEVEGFEKFLHKTFVGQKRFSIEGVDMLVPMLDEAAKECARDGAEHALIGMAHRGRLNVLAHVLGKPLELIFSEFHHSPNKELVPSEGSRGINFGWTGDVKYHLGASRTIEADKEHKIKISLANNPSHLEYVDPVVEGYTRAAQEKRNSKGYPEQDTSKALAILIHGDAAFPGEGIVAETLNLSRLKGYQTGGTLHIIANNLVGFTTNSDDSRSTKYASDLAKGFEIPIIHVNADDPEACIAAVRLAYAYRKRFQKDVLIDLIGYRRFGHNEMDDPSATQPKLYKQVNSHATVRTLYAQQLVKNGSITEENVKSIEDEVLTKHQTEYDKVQGRKEKFKLEDTRLPEPLSKALPDIDTTIPVSELQDLTEKMLKWPENFNVYPKIKRILERRRKAFQDEKIDWGMAESLAFASILKDGTPIRITGQDSERGTFAQRHLVLNDSENGKKFSPLHGVDDINVSFAIHNSPLSESSVVGFEYGYNVFAPETLVIWEAQYGDFANVSQVLFDQFLSAGRAKWGQKSGMVLLLPHGYEGQGPEHSSARLERFLQLGAENNWTVANVTTASQYFHLLRRQAKLLSMDEVRPLVVMTPKSLLRDAKVASVAENFENDLFKPLLEQQGLGKEKEKVKKILLCSGKIAIDLEKALEQDQIERTELHIVRVEQIYPFPEEEMNVLLKEYPNVEDLIWVQEEPKNMGSWLYIEPKLRAVAPNGAHVSYIGRQERSSTAGGEPDIYKKEQEQIIQTSLAIDIQSREGGREHV</sequence>
<dbReference type="InterPro" id="IPR031717">
    <property type="entry name" value="ODO-1/KGD_C"/>
</dbReference>
<dbReference type="PANTHER" id="PTHR23152:SF4">
    <property type="entry name" value="2-OXOADIPATE DEHYDROGENASE COMPLEX COMPONENT E1"/>
    <property type="match status" value="1"/>
</dbReference>
<dbReference type="Pfam" id="PF02779">
    <property type="entry name" value="Transket_pyr"/>
    <property type="match status" value="1"/>
</dbReference>
<dbReference type="PANTHER" id="PTHR23152">
    <property type="entry name" value="2-OXOGLUTARATE DEHYDROGENASE"/>
    <property type="match status" value="1"/>
</dbReference>
<dbReference type="EC" id="1.2.4.2" evidence="6"/>
<accession>A0ABU1TYV7</accession>
<dbReference type="Gene3D" id="3.40.50.970">
    <property type="match status" value="1"/>
</dbReference>
<evidence type="ECO:0000256" key="1">
    <source>
        <dbReference type="ARBA" id="ARBA00001964"/>
    </source>
</evidence>
<dbReference type="Pfam" id="PF00676">
    <property type="entry name" value="E1_dh"/>
    <property type="match status" value="1"/>
</dbReference>
<dbReference type="RefSeq" id="WP_310257651.1">
    <property type="nucleotide sequence ID" value="NZ_JAVDWA010000002.1"/>
</dbReference>
<dbReference type="Gene3D" id="3.40.50.11610">
    <property type="entry name" value="Multifunctional 2-oxoglutarate metabolism enzyme, C-terminal domain"/>
    <property type="match status" value="1"/>
</dbReference>
<dbReference type="InterPro" id="IPR029061">
    <property type="entry name" value="THDP-binding"/>
</dbReference>
<dbReference type="EMBL" id="JAVDWA010000002">
    <property type="protein sequence ID" value="MDR7072350.1"/>
    <property type="molecule type" value="Genomic_DNA"/>
</dbReference>
<evidence type="ECO:0000313" key="8">
    <source>
        <dbReference type="EMBL" id="MDR7072350.1"/>
    </source>
</evidence>
<dbReference type="InterPro" id="IPR042179">
    <property type="entry name" value="KGD_C_sf"/>
</dbReference>
<dbReference type="InterPro" id="IPR011603">
    <property type="entry name" value="2oxoglutarate_DH_E1"/>
</dbReference>
<dbReference type="NCBIfam" id="TIGR00239">
    <property type="entry name" value="2oxo_dh_E1"/>
    <property type="match status" value="1"/>
</dbReference>
<keyword evidence="4 6" id="KW-0324">Glycolysis</keyword>
<dbReference type="SMART" id="SM00861">
    <property type="entry name" value="Transket_pyr"/>
    <property type="match status" value="1"/>
</dbReference>
<keyword evidence="9" id="KW-1185">Reference proteome</keyword>
<dbReference type="NCBIfam" id="NF008907">
    <property type="entry name" value="PRK12270.1"/>
    <property type="match status" value="1"/>
</dbReference>
<keyword evidence="3 6" id="KW-0786">Thiamine pyrophosphate</keyword>
<keyword evidence="2 6" id="KW-0560">Oxidoreductase</keyword>
<comment type="subunit">
    <text evidence="6">Homodimer. Part of the 2-oxoglutarate dehydrogenase (OGDH) complex composed of E1 (2-oxoglutarate dehydrogenase), E2 (dihydrolipoamide succinyltransferase) and E3 (dihydrolipoamide dehydrogenase); the complex contains multiple copies of the three enzymatic components (E1, E2 and E3).</text>
</comment>
<comment type="catalytic activity">
    <reaction evidence="5 6">
        <text>N(6)-[(R)-lipoyl]-L-lysyl-[protein] + 2-oxoglutarate + H(+) = N(6)-[(R)-S(8)-succinyldihydrolipoyl]-L-lysyl-[protein] + CO2</text>
        <dbReference type="Rhea" id="RHEA:12188"/>
        <dbReference type="Rhea" id="RHEA-COMP:10474"/>
        <dbReference type="Rhea" id="RHEA-COMP:20092"/>
        <dbReference type="ChEBI" id="CHEBI:15378"/>
        <dbReference type="ChEBI" id="CHEBI:16526"/>
        <dbReference type="ChEBI" id="CHEBI:16810"/>
        <dbReference type="ChEBI" id="CHEBI:83099"/>
        <dbReference type="ChEBI" id="CHEBI:83120"/>
        <dbReference type="EC" id="1.2.4.2"/>
    </reaction>
</comment>
<dbReference type="Pfam" id="PF16870">
    <property type="entry name" value="OxoGdeHyase_C"/>
    <property type="match status" value="1"/>
</dbReference>
<evidence type="ECO:0000256" key="6">
    <source>
        <dbReference type="HAMAP-Rule" id="MF_01169"/>
    </source>
</evidence>
<dbReference type="Pfam" id="PF16078">
    <property type="entry name" value="2-oxogl_dehyd_N"/>
    <property type="match status" value="1"/>
</dbReference>
<dbReference type="InterPro" id="IPR023784">
    <property type="entry name" value="2oxoglutarate_DH_E1_bac"/>
</dbReference>
<protein>
    <recommendedName>
        <fullName evidence="6">2-oxoglutarate dehydrogenase E1 component</fullName>
        <ecNumber evidence="6">1.2.4.2</ecNumber>
    </recommendedName>
    <alternativeName>
        <fullName evidence="6">Alpha-ketoglutarate dehydrogenase</fullName>
    </alternativeName>
</protein>
<dbReference type="PIRSF" id="PIRSF000157">
    <property type="entry name" value="Oxoglu_dh_E1"/>
    <property type="match status" value="1"/>
</dbReference>
<dbReference type="InterPro" id="IPR005475">
    <property type="entry name" value="Transketolase-like_Pyr-bd"/>
</dbReference>
<evidence type="ECO:0000256" key="4">
    <source>
        <dbReference type="ARBA" id="ARBA00023152"/>
    </source>
</evidence>
<comment type="similarity">
    <text evidence="6">Belongs to the alpha-ketoglutarate dehydrogenase family.</text>
</comment>